<feature type="chain" id="PRO_5045348696" evidence="2">
    <location>
        <begin position="30"/>
        <end position="211"/>
    </location>
</feature>
<evidence type="ECO:0000313" key="3">
    <source>
        <dbReference type="EMBL" id="WSD15835.1"/>
    </source>
</evidence>
<keyword evidence="4" id="KW-1185">Reference proteome</keyword>
<dbReference type="EMBL" id="CP109135">
    <property type="protein sequence ID" value="WSD15835.1"/>
    <property type="molecule type" value="Genomic_DNA"/>
</dbReference>
<gene>
    <name evidence="3" type="ORF">OHB35_22730</name>
</gene>
<dbReference type="RefSeq" id="WP_266759944.1">
    <property type="nucleotide sequence ID" value="NZ_CP109135.1"/>
</dbReference>
<evidence type="ECO:0000256" key="2">
    <source>
        <dbReference type="SAM" id="SignalP"/>
    </source>
</evidence>
<proteinExistence type="predicted"/>
<reference evidence="3 4" key="1">
    <citation type="submission" date="2022-10" db="EMBL/GenBank/DDBJ databases">
        <title>The complete genomes of actinobacterial strains from the NBC collection.</title>
        <authorList>
            <person name="Joergensen T.S."/>
            <person name="Alvarez Arevalo M."/>
            <person name="Sterndorff E.B."/>
            <person name="Faurdal D."/>
            <person name="Vuksanovic O."/>
            <person name="Mourched A.-S."/>
            <person name="Charusanti P."/>
            <person name="Shaw S."/>
            <person name="Blin K."/>
            <person name="Weber T."/>
        </authorList>
    </citation>
    <scope>NUCLEOTIDE SEQUENCE [LARGE SCALE GENOMIC DNA]</scope>
    <source>
        <strain evidence="3 4">NBC 01752</strain>
    </source>
</reference>
<evidence type="ECO:0000313" key="4">
    <source>
        <dbReference type="Proteomes" id="UP001340816"/>
    </source>
</evidence>
<feature type="signal peptide" evidence="2">
    <location>
        <begin position="1"/>
        <end position="29"/>
    </location>
</feature>
<feature type="region of interest" description="Disordered" evidence="1">
    <location>
        <begin position="34"/>
        <end position="72"/>
    </location>
</feature>
<dbReference type="Proteomes" id="UP001340816">
    <property type="component" value="Chromosome"/>
</dbReference>
<protein>
    <submittedName>
        <fullName evidence="3">Uncharacterized protein</fullName>
    </submittedName>
</protein>
<feature type="compositionally biased region" description="Basic and acidic residues" evidence="1">
    <location>
        <begin position="47"/>
        <end position="70"/>
    </location>
</feature>
<keyword evidence="2" id="KW-0732">Signal</keyword>
<sequence>MGIDSRRASTGAATAALLLCFGTVGTAAAEEVPADDTAISADQTTDINDRQGWEDDTDQPVHERTPRRCDGPSTWYSITSKKAYHIPSWWNGTKYKDGPGGTMSVSVTKGGTISLEVGGSIEFSSNAIVAKAKAQVSTKITGSVTVTTGHTYTREIGKNKYGHLQYGSWGYKVNWKKYKSSGNGCNGIEIGHGTATLPTSETGWKYRETSS</sequence>
<name>A0ABZ1HEV7_STRPH</name>
<evidence type="ECO:0000256" key="1">
    <source>
        <dbReference type="SAM" id="MobiDB-lite"/>
    </source>
</evidence>
<accession>A0ABZ1HEV7</accession>
<organism evidence="3 4">
    <name type="scientific">Streptomyces phaeochromogenes</name>
    <dbReference type="NCBI Taxonomy" id="1923"/>
    <lineage>
        <taxon>Bacteria</taxon>
        <taxon>Bacillati</taxon>
        <taxon>Actinomycetota</taxon>
        <taxon>Actinomycetes</taxon>
        <taxon>Kitasatosporales</taxon>
        <taxon>Streptomycetaceae</taxon>
        <taxon>Streptomyces</taxon>
        <taxon>Streptomyces phaeochromogenes group</taxon>
    </lineage>
</organism>